<reference evidence="2 3" key="1">
    <citation type="submission" date="2020-10" db="EMBL/GenBank/DDBJ databases">
        <title>Streptomyces ferrugineus complate genome analysis.</title>
        <authorList>
            <person name="Anwar N."/>
        </authorList>
    </citation>
    <scope>NUCLEOTIDE SEQUENCE [LARGE SCALE GENOMIC DNA]</scope>
    <source>
        <strain evidence="2 3">CCTCC AA2014009</strain>
    </source>
</reference>
<dbReference type="AlphaFoldDB" id="A0A7M2SCF1"/>
<evidence type="ECO:0000313" key="3">
    <source>
        <dbReference type="Proteomes" id="UP000594205"/>
    </source>
</evidence>
<accession>A0A7M2SCF1</accession>
<dbReference type="EMBL" id="CP063373">
    <property type="protein sequence ID" value="QOV34002.1"/>
    <property type="molecule type" value="Genomic_DNA"/>
</dbReference>
<protein>
    <submittedName>
        <fullName evidence="2">Uncharacterized protein</fullName>
    </submittedName>
</protein>
<keyword evidence="3" id="KW-1185">Reference proteome</keyword>
<proteinExistence type="predicted"/>
<name>A0A7M2SCF1_9ACTN</name>
<dbReference type="KEGG" id="sfeu:IM697_27980"/>
<dbReference type="RefSeq" id="WP_194038876.1">
    <property type="nucleotide sequence ID" value="NZ_CP063373.1"/>
</dbReference>
<gene>
    <name evidence="2" type="ORF">IM697_27980</name>
</gene>
<dbReference type="Proteomes" id="UP000594205">
    <property type="component" value="Chromosome"/>
</dbReference>
<evidence type="ECO:0000256" key="1">
    <source>
        <dbReference type="SAM" id="MobiDB-lite"/>
    </source>
</evidence>
<evidence type="ECO:0000313" key="2">
    <source>
        <dbReference type="EMBL" id="QOV34002.1"/>
    </source>
</evidence>
<feature type="region of interest" description="Disordered" evidence="1">
    <location>
        <begin position="27"/>
        <end position="49"/>
    </location>
</feature>
<sequence length="71" mass="7399">MMLVVIATTLGAGTRYVRQEPVTVASPAQLPGHEATAAPPGLGGFPKPDEVYVSPPPAELLHQLPTRTPEA</sequence>
<organism evidence="2 3">
    <name type="scientific">Streptomyces ferrugineus</name>
    <dbReference type="NCBI Taxonomy" id="1413221"/>
    <lineage>
        <taxon>Bacteria</taxon>
        <taxon>Bacillati</taxon>
        <taxon>Actinomycetota</taxon>
        <taxon>Actinomycetes</taxon>
        <taxon>Kitasatosporales</taxon>
        <taxon>Streptomycetaceae</taxon>
        <taxon>Streptomyces</taxon>
    </lineage>
</organism>